<dbReference type="Proteomes" id="UP000316298">
    <property type="component" value="Unassembled WGS sequence"/>
</dbReference>
<dbReference type="SUPFAM" id="SSF53335">
    <property type="entry name" value="S-adenosyl-L-methionine-dependent methyltransferases"/>
    <property type="match status" value="1"/>
</dbReference>
<dbReference type="PANTHER" id="PTHR47816:SF4">
    <property type="entry name" value="RIBOSOMAL RNA SMALL SUBUNIT METHYLTRANSFERASE C"/>
    <property type="match status" value="1"/>
</dbReference>
<dbReference type="PANTHER" id="PTHR47816">
    <property type="entry name" value="RIBOSOMAL RNA SMALL SUBUNIT METHYLTRANSFERASE C"/>
    <property type="match status" value="1"/>
</dbReference>
<dbReference type="InterPro" id="IPR007848">
    <property type="entry name" value="Small_mtfrase_dom"/>
</dbReference>
<feature type="domain" description="Methyltransferase small" evidence="3">
    <location>
        <begin position="29"/>
        <end position="194"/>
    </location>
</feature>
<evidence type="ECO:0000256" key="2">
    <source>
        <dbReference type="ARBA" id="ARBA00022679"/>
    </source>
</evidence>
<accession>A0A542ERG0</accession>
<evidence type="ECO:0000313" key="4">
    <source>
        <dbReference type="EMBL" id="TQJ17943.1"/>
    </source>
</evidence>
<dbReference type="Pfam" id="PF05175">
    <property type="entry name" value="MTS"/>
    <property type="match status" value="1"/>
</dbReference>
<reference evidence="4 5" key="1">
    <citation type="submission" date="2019-06" db="EMBL/GenBank/DDBJ databases">
        <title>Sequencing the genomes of 1000 actinobacteria strains.</title>
        <authorList>
            <person name="Klenk H.-P."/>
        </authorList>
    </citation>
    <scope>NUCLEOTIDE SEQUENCE [LARGE SCALE GENOMIC DNA]</scope>
    <source>
        <strain evidence="4 5">DSM 17305</strain>
    </source>
</reference>
<protein>
    <submittedName>
        <fullName evidence="4">Methyltransferase family protein</fullName>
    </submittedName>
</protein>
<evidence type="ECO:0000256" key="1">
    <source>
        <dbReference type="ARBA" id="ARBA00022603"/>
    </source>
</evidence>
<dbReference type="OrthoDB" id="9764961at2"/>
<comment type="caution">
    <text evidence="4">The sequence shown here is derived from an EMBL/GenBank/DDBJ whole genome shotgun (WGS) entry which is preliminary data.</text>
</comment>
<dbReference type="InterPro" id="IPR029063">
    <property type="entry name" value="SAM-dependent_MTases_sf"/>
</dbReference>
<dbReference type="EMBL" id="VFMM01000001">
    <property type="protein sequence ID" value="TQJ17943.1"/>
    <property type="molecule type" value="Genomic_DNA"/>
</dbReference>
<evidence type="ECO:0000313" key="5">
    <source>
        <dbReference type="Proteomes" id="UP000316298"/>
    </source>
</evidence>
<name>A0A542ERG0_9ACTN</name>
<dbReference type="GO" id="GO:0008757">
    <property type="term" value="F:S-adenosylmethionine-dependent methyltransferase activity"/>
    <property type="evidence" value="ECO:0007669"/>
    <property type="project" value="InterPro"/>
</dbReference>
<dbReference type="GO" id="GO:0032259">
    <property type="term" value="P:methylation"/>
    <property type="evidence" value="ECO:0007669"/>
    <property type="project" value="UniProtKB-KW"/>
</dbReference>
<dbReference type="AlphaFoldDB" id="A0A542ERG0"/>
<organism evidence="4 5">
    <name type="scientific">Kribbella jejuensis</name>
    <dbReference type="NCBI Taxonomy" id="236068"/>
    <lineage>
        <taxon>Bacteria</taxon>
        <taxon>Bacillati</taxon>
        <taxon>Actinomycetota</taxon>
        <taxon>Actinomycetes</taxon>
        <taxon>Propionibacteriales</taxon>
        <taxon>Kribbellaceae</taxon>
        <taxon>Kribbella</taxon>
    </lineage>
</organism>
<dbReference type="InterPro" id="IPR046977">
    <property type="entry name" value="RsmC/RlmG"/>
</dbReference>
<sequence>MGDHFFSAEPTSADVRRTVEARIWDKPYVFTTATGVFSRDRLDIGTSVLLRSVEPPSGAGTFLDLGCGYGPIACALAVEAPAAKVWAVDVNNRALELTRLNASAAGVSGRVRAALPEDVPADVRFDQIWSNPAIHIGKPELHKMLLQWLSRLTPDGVAWFVVGKNLGGDSLQRWLTAQGYPCHRTASAKGFRVLRATTTRSA</sequence>
<keyword evidence="1 4" id="KW-0489">Methyltransferase</keyword>
<dbReference type="CDD" id="cd02440">
    <property type="entry name" value="AdoMet_MTases"/>
    <property type="match status" value="1"/>
</dbReference>
<dbReference type="RefSeq" id="WP_141854769.1">
    <property type="nucleotide sequence ID" value="NZ_BAAAKA010000017.1"/>
</dbReference>
<proteinExistence type="predicted"/>
<evidence type="ECO:0000259" key="3">
    <source>
        <dbReference type="Pfam" id="PF05175"/>
    </source>
</evidence>
<keyword evidence="2 4" id="KW-0808">Transferase</keyword>
<keyword evidence="5" id="KW-1185">Reference proteome</keyword>
<dbReference type="Gene3D" id="3.40.50.150">
    <property type="entry name" value="Vaccinia Virus protein VP39"/>
    <property type="match status" value="1"/>
</dbReference>
<gene>
    <name evidence="4" type="ORF">FB475_2073</name>
</gene>